<dbReference type="CDD" id="cd07012">
    <property type="entry name" value="PBP2_Bug_TTT"/>
    <property type="match status" value="1"/>
</dbReference>
<gene>
    <name evidence="2" type="ORF">GCM10009416_39180</name>
</gene>
<dbReference type="Pfam" id="PF03401">
    <property type="entry name" value="TctC"/>
    <property type="match status" value="1"/>
</dbReference>
<dbReference type="EMBL" id="BAAAFZ010000062">
    <property type="protein sequence ID" value="GAA0597053.1"/>
    <property type="molecule type" value="Genomic_DNA"/>
</dbReference>
<protein>
    <submittedName>
        <fullName evidence="2">Tripartite tricarboxylate transporter substrate binding protein</fullName>
    </submittedName>
</protein>
<evidence type="ECO:0000313" key="3">
    <source>
        <dbReference type="Proteomes" id="UP001501588"/>
    </source>
</evidence>
<dbReference type="Gene3D" id="3.40.190.10">
    <property type="entry name" value="Periplasmic binding protein-like II"/>
    <property type="match status" value="1"/>
</dbReference>
<keyword evidence="3" id="KW-1185">Reference proteome</keyword>
<dbReference type="PIRSF" id="PIRSF017082">
    <property type="entry name" value="YflP"/>
    <property type="match status" value="1"/>
</dbReference>
<accession>A0ABN1FSP4</accession>
<reference evidence="2 3" key="1">
    <citation type="journal article" date="2019" name="Int. J. Syst. Evol. Microbiol.">
        <title>The Global Catalogue of Microorganisms (GCM) 10K type strain sequencing project: providing services to taxonomists for standard genome sequencing and annotation.</title>
        <authorList>
            <consortium name="The Broad Institute Genomics Platform"/>
            <consortium name="The Broad Institute Genome Sequencing Center for Infectious Disease"/>
            <person name="Wu L."/>
            <person name="Ma J."/>
        </authorList>
    </citation>
    <scope>NUCLEOTIDE SEQUENCE [LARGE SCALE GENOMIC DNA]</scope>
    <source>
        <strain evidence="2 3">JCM 9933</strain>
    </source>
</reference>
<organism evidence="2 3">
    <name type="scientific">Craurococcus roseus</name>
    <dbReference type="NCBI Taxonomy" id="77585"/>
    <lineage>
        <taxon>Bacteria</taxon>
        <taxon>Pseudomonadati</taxon>
        <taxon>Pseudomonadota</taxon>
        <taxon>Alphaproteobacteria</taxon>
        <taxon>Acetobacterales</taxon>
        <taxon>Acetobacteraceae</taxon>
        <taxon>Craurococcus</taxon>
    </lineage>
</organism>
<name>A0ABN1FSP4_9PROT</name>
<proteinExistence type="inferred from homology"/>
<dbReference type="Gene3D" id="3.40.190.150">
    <property type="entry name" value="Bordetella uptake gene, domain 1"/>
    <property type="match status" value="1"/>
</dbReference>
<comment type="similarity">
    <text evidence="1">Belongs to the UPF0065 (bug) family.</text>
</comment>
<dbReference type="PANTHER" id="PTHR42928">
    <property type="entry name" value="TRICARBOXYLATE-BINDING PROTEIN"/>
    <property type="match status" value="1"/>
</dbReference>
<dbReference type="PANTHER" id="PTHR42928:SF5">
    <property type="entry name" value="BLR1237 PROTEIN"/>
    <property type="match status" value="1"/>
</dbReference>
<sequence>MIAGLPGAAAAAAAHAQGTDPPYPSQPVTLVAPFSAGGSADAAARLLAVHAPRHLPNKNASIVVENRPGASGALGTNSVARAAPDRHTLLLARTASSAILPATDPRTPYTWDEFTVLGLLHETPFVVCVRADAPWRRLGELLGALREAPGRMTFATSGPATILDLGVRQLFVANGLPIDAGTALPFAGGAEAVAAVASGQAHFVGCGFTDAAAALSSRSVRALVSGGRERHPLLPGVPSAKEAEAESLEAITGWSGLFGPASLPAPVVEVWVGAIASLGSDRGWIEATRRSGSVPRLLSPDATRDFLKAQIALYGDLARRLGLL</sequence>
<dbReference type="Proteomes" id="UP001501588">
    <property type="component" value="Unassembled WGS sequence"/>
</dbReference>
<dbReference type="SUPFAM" id="SSF53850">
    <property type="entry name" value="Periplasmic binding protein-like II"/>
    <property type="match status" value="1"/>
</dbReference>
<comment type="caution">
    <text evidence="2">The sequence shown here is derived from an EMBL/GenBank/DDBJ whole genome shotgun (WGS) entry which is preliminary data.</text>
</comment>
<dbReference type="InterPro" id="IPR005064">
    <property type="entry name" value="BUG"/>
</dbReference>
<dbReference type="InterPro" id="IPR042100">
    <property type="entry name" value="Bug_dom1"/>
</dbReference>
<evidence type="ECO:0000256" key="1">
    <source>
        <dbReference type="ARBA" id="ARBA00006987"/>
    </source>
</evidence>
<evidence type="ECO:0000313" key="2">
    <source>
        <dbReference type="EMBL" id="GAA0597053.1"/>
    </source>
</evidence>